<dbReference type="AlphaFoldDB" id="A0A098FZV8"/>
<dbReference type="HOGENOM" id="CLU_069110_0_0_6"/>
<evidence type="ECO:0000313" key="1">
    <source>
        <dbReference type="EMBL" id="CEG55763.1"/>
    </source>
</evidence>
<dbReference type="RefSeq" id="WP_052673810.1">
    <property type="nucleotide sequence ID" value="NZ_LN614827.1"/>
</dbReference>
<name>A0A098FZV8_9GAMM</name>
<proteinExistence type="predicted"/>
<reference evidence="2" key="1">
    <citation type="submission" date="2014-09" db="EMBL/GenBank/DDBJ databases">
        <authorList>
            <person name="Gomez-Valero L."/>
        </authorList>
    </citation>
    <scope>NUCLEOTIDE SEQUENCE [LARGE SCALE GENOMIC DNA]</scope>
    <source>
        <strain evidence="2">ATCC700992</strain>
    </source>
</reference>
<sequence length="319" mass="37528">MYEKHDETEQLAPFNFLSEELTDNIRTELQDNRLSHNMFAFTCRTFYRLAKAERLRARLADCLIERESLEIQHMLTRYPQLLVKRGLIIDKSIRIFEECSVWEYILWALDVKFMGPMMVDCLPYDEQGKQIALQLLAQLEHHEQHGITYLLNGKDHCESHYDFSILAVLQTFVTNFNSWEWHEQINFWKKDMRRAQLYAPTHIAQHYCAPEAFNGDTLSHSLTFLHPITKQNEPWWTGQPIEEIVEKSEYAVIKGAKECTAVNYMRGTYTSAHKDLTELTILKQTRLTNDLPALKQKLIDFIKTFDMQCQSANIRMKAG</sequence>
<dbReference type="KEGG" id="lfa:LFA_0290"/>
<protein>
    <submittedName>
        <fullName evidence="1">Uncharacterized protein</fullName>
    </submittedName>
</protein>
<evidence type="ECO:0000313" key="2">
    <source>
        <dbReference type="Proteomes" id="UP000032430"/>
    </source>
</evidence>
<gene>
    <name evidence="1" type="ORF">LFA_0290</name>
</gene>
<dbReference type="EMBL" id="LN614827">
    <property type="protein sequence ID" value="CEG55763.1"/>
    <property type="molecule type" value="Genomic_DNA"/>
</dbReference>
<dbReference type="OrthoDB" id="5654048at2"/>
<dbReference type="Proteomes" id="UP000032430">
    <property type="component" value="Chromosome I"/>
</dbReference>
<keyword evidence="2" id="KW-1185">Reference proteome</keyword>
<accession>A0A098FZV8</accession>
<organism evidence="1 2">
    <name type="scientific">Legionella fallonii LLAP-10</name>
    <dbReference type="NCBI Taxonomy" id="1212491"/>
    <lineage>
        <taxon>Bacteria</taxon>
        <taxon>Pseudomonadati</taxon>
        <taxon>Pseudomonadota</taxon>
        <taxon>Gammaproteobacteria</taxon>
        <taxon>Legionellales</taxon>
        <taxon>Legionellaceae</taxon>
        <taxon>Legionella</taxon>
    </lineage>
</organism>